<evidence type="ECO:0000313" key="3">
    <source>
        <dbReference type="Proteomes" id="UP000198372"/>
    </source>
</evidence>
<sequence length="497" mass="55405">MKRRHPDIETQELPLRSAAKRTPLTPLNPASVTNHQSTDTTASKTMTSPPPASPRLLFSAERVQAFATSDDLENPQQLRTKITQLYKDRMGQGFAPRPVQIEAIASLVEYDTRLGRQPCAEDDAVLVTAPTGSGKSTIIDVTDELFSERSIIAKRLNAKGKKAVVVTMRTLESGLKEQLKIPNATTNICSWYVALAQLSPLMLRGHLNEPVLMRHTIESRVIRHLDIVLERAQVAKARTFFVEVDLFRPNLRNVVVPMTPETKHSMTDLLKVFDGRSDPSTFPPTMVYCSNADDTRTALSLLHRHSNLSVTFDSPLARAHTAFRAPFYQEEDKKEFEAGQLPVWVRSSGSGLGPGMGWTNIRTVIQFGRTTIEEDIQRKRGVGGGGGGVSRWPAVDRDNFSGAFERTLHGRPQLGRWQVHPLLPHLKGMPTRVDRSSLHGQIPLEDDHPQIVAEMERQAKINRRACLCSRCDPVGAKHILANLLHVKTDKLDETVPF</sequence>
<dbReference type="OrthoDB" id="2511601at2759"/>
<dbReference type="EMBL" id="FMSP01000009">
    <property type="protein sequence ID" value="SCV72803.1"/>
    <property type="molecule type" value="Genomic_DNA"/>
</dbReference>
<dbReference type="STRING" id="269621.A0A238FLB1"/>
<dbReference type="InterPro" id="IPR027417">
    <property type="entry name" value="P-loop_NTPase"/>
</dbReference>
<accession>A0A238FLB1</accession>
<dbReference type="AlphaFoldDB" id="A0A238FLB1"/>
<name>A0A238FLB1_9BASI</name>
<evidence type="ECO:0000256" key="1">
    <source>
        <dbReference type="SAM" id="MobiDB-lite"/>
    </source>
</evidence>
<keyword evidence="3" id="KW-1185">Reference proteome</keyword>
<proteinExistence type="predicted"/>
<feature type="compositionally biased region" description="Polar residues" evidence="1">
    <location>
        <begin position="28"/>
        <end position="47"/>
    </location>
</feature>
<dbReference type="SUPFAM" id="SSF52540">
    <property type="entry name" value="P-loop containing nucleoside triphosphate hydrolases"/>
    <property type="match status" value="1"/>
</dbReference>
<dbReference type="Proteomes" id="UP000198372">
    <property type="component" value="Unassembled WGS sequence"/>
</dbReference>
<feature type="region of interest" description="Disordered" evidence="1">
    <location>
        <begin position="1"/>
        <end position="54"/>
    </location>
</feature>
<organism evidence="2 3">
    <name type="scientific">Microbotryum intermedium</name>
    <dbReference type="NCBI Taxonomy" id="269621"/>
    <lineage>
        <taxon>Eukaryota</taxon>
        <taxon>Fungi</taxon>
        <taxon>Dikarya</taxon>
        <taxon>Basidiomycota</taxon>
        <taxon>Pucciniomycotina</taxon>
        <taxon>Microbotryomycetes</taxon>
        <taxon>Microbotryales</taxon>
        <taxon>Microbotryaceae</taxon>
        <taxon>Microbotryum</taxon>
    </lineage>
</organism>
<reference evidence="3" key="1">
    <citation type="submission" date="2016-09" db="EMBL/GenBank/DDBJ databases">
        <authorList>
            <person name="Jeantristanb JTB J.-T."/>
            <person name="Ricardo R."/>
        </authorList>
    </citation>
    <scope>NUCLEOTIDE SEQUENCE [LARGE SCALE GENOMIC DNA]</scope>
</reference>
<gene>
    <name evidence="2" type="ORF">BQ2448_4340</name>
</gene>
<protein>
    <submittedName>
        <fullName evidence="2">BQ2448_4340 protein</fullName>
    </submittedName>
</protein>
<evidence type="ECO:0000313" key="2">
    <source>
        <dbReference type="EMBL" id="SCV72803.1"/>
    </source>
</evidence>